<proteinExistence type="predicted"/>
<feature type="region of interest" description="Disordered" evidence="1">
    <location>
        <begin position="1"/>
        <end position="51"/>
    </location>
</feature>
<organism evidence="2 3">
    <name type="scientific">Coprinopsis cinerea (strain Okayama-7 / 130 / ATCC MYA-4618 / FGSC 9003)</name>
    <name type="common">Inky cap fungus</name>
    <name type="synonym">Hormographiella aspergillata</name>
    <dbReference type="NCBI Taxonomy" id="240176"/>
    <lineage>
        <taxon>Eukaryota</taxon>
        <taxon>Fungi</taxon>
        <taxon>Dikarya</taxon>
        <taxon>Basidiomycota</taxon>
        <taxon>Agaricomycotina</taxon>
        <taxon>Agaricomycetes</taxon>
        <taxon>Agaricomycetidae</taxon>
        <taxon>Agaricales</taxon>
        <taxon>Agaricineae</taxon>
        <taxon>Psathyrellaceae</taxon>
        <taxon>Coprinopsis</taxon>
    </lineage>
</organism>
<evidence type="ECO:0000313" key="2">
    <source>
        <dbReference type="EMBL" id="EFI27047.1"/>
    </source>
</evidence>
<protein>
    <submittedName>
        <fullName evidence="2">Uncharacterized protein</fullName>
    </submittedName>
</protein>
<dbReference type="HOGENOM" id="CLU_3106259_0_0_1"/>
<name>D6RPI9_COPC7</name>
<sequence>MSGSGAGTAGRLDKPREGGTAWSLQPRDEAAEGDKRIQYSVDRVKRKRKPV</sequence>
<dbReference type="GeneID" id="9380048"/>
<dbReference type="Proteomes" id="UP000001861">
    <property type="component" value="Unassembled WGS sequence"/>
</dbReference>
<dbReference type="KEGG" id="cci:CC1G_15180"/>
<reference evidence="2 3" key="1">
    <citation type="journal article" date="2010" name="Proc. Natl. Acad. Sci. U.S.A.">
        <title>Insights into evolution of multicellular fungi from the assembled chromosomes of the mushroom Coprinopsis cinerea (Coprinus cinereus).</title>
        <authorList>
            <person name="Stajich J.E."/>
            <person name="Wilke S.K."/>
            <person name="Ahren D."/>
            <person name="Au C.H."/>
            <person name="Birren B.W."/>
            <person name="Borodovsky M."/>
            <person name="Burns C."/>
            <person name="Canback B."/>
            <person name="Casselton L.A."/>
            <person name="Cheng C.K."/>
            <person name="Deng J."/>
            <person name="Dietrich F.S."/>
            <person name="Fargo D.C."/>
            <person name="Farman M.L."/>
            <person name="Gathman A.C."/>
            <person name="Goldberg J."/>
            <person name="Guigo R."/>
            <person name="Hoegger P.J."/>
            <person name="Hooker J.B."/>
            <person name="Huggins A."/>
            <person name="James T.Y."/>
            <person name="Kamada T."/>
            <person name="Kilaru S."/>
            <person name="Kodira C."/>
            <person name="Kues U."/>
            <person name="Kupfer D."/>
            <person name="Kwan H.S."/>
            <person name="Lomsadze A."/>
            <person name="Li W."/>
            <person name="Lilly W.W."/>
            <person name="Ma L.J."/>
            <person name="Mackey A.J."/>
            <person name="Manning G."/>
            <person name="Martin F."/>
            <person name="Muraguchi H."/>
            <person name="Natvig D.O."/>
            <person name="Palmerini H."/>
            <person name="Ramesh M.A."/>
            <person name="Rehmeyer C.J."/>
            <person name="Roe B.A."/>
            <person name="Shenoy N."/>
            <person name="Stanke M."/>
            <person name="Ter-Hovhannisyan V."/>
            <person name="Tunlid A."/>
            <person name="Velagapudi R."/>
            <person name="Vision T.J."/>
            <person name="Zeng Q."/>
            <person name="Zolan M.E."/>
            <person name="Pukkila P.J."/>
        </authorList>
    </citation>
    <scope>NUCLEOTIDE SEQUENCE [LARGE SCALE GENOMIC DNA]</scope>
    <source>
        <strain evidence="3">Okayama-7 / 130 / ATCC MYA-4618 / FGSC 9003</strain>
    </source>
</reference>
<comment type="caution">
    <text evidence="2">The sequence shown here is derived from an EMBL/GenBank/DDBJ whole genome shotgun (WGS) entry which is preliminary data.</text>
</comment>
<dbReference type="AlphaFoldDB" id="D6RPI9"/>
<keyword evidence="3" id="KW-1185">Reference proteome</keyword>
<evidence type="ECO:0000256" key="1">
    <source>
        <dbReference type="SAM" id="MobiDB-lite"/>
    </source>
</evidence>
<gene>
    <name evidence="2" type="ORF">CC1G_15180</name>
</gene>
<dbReference type="InParanoid" id="D6RPI9"/>
<evidence type="ECO:0000313" key="3">
    <source>
        <dbReference type="Proteomes" id="UP000001861"/>
    </source>
</evidence>
<feature type="compositionally biased region" description="Basic and acidic residues" evidence="1">
    <location>
        <begin position="26"/>
        <end position="37"/>
    </location>
</feature>
<dbReference type="EMBL" id="AACS02000009">
    <property type="protein sequence ID" value="EFI27047.1"/>
    <property type="molecule type" value="Genomic_DNA"/>
</dbReference>
<dbReference type="VEuPathDB" id="FungiDB:CC1G_15180"/>
<dbReference type="RefSeq" id="XP_002910541.1">
    <property type="nucleotide sequence ID" value="XM_002910495.1"/>
</dbReference>
<accession>D6RPI9</accession>